<evidence type="ECO:0000256" key="3">
    <source>
        <dbReference type="ARBA" id="ARBA00022741"/>
    </source>
</evidence>
<dbReference type="GO" id="GO:0042626">
    <property type="term" value="F:ATPase-coupled transmembrane transporter activity"/>
    <property type="evidence" value="ECO:0007669"/>
    <property type="project" value="TreeGrafter"/>
</dbReference>
<reference evidence="7" key="1">
    <citation type="submission" date="2012-11" db="EMBL/GenBank/DDBJ databases">
        <authorList>
            <person name="Singh A."/>
            <person name="Pinnaka A.K."/>
            <person name="Vaidya B."/>
        </authorList>
    </citation>
    <scope>NUCLEOTIDE SEQUENCE [LARGE SCALE GENOMIC DNA]</scope>
    <source>
        <strain evidence="7">AK23</strain>
    </source>
</reference>
<reference evidence="6 7" key="2">
    <citation type="journal article" date="2015" name="Syst. Appl. Microbiol.">
        <title>Nitrincola nitratireducens sp. nov. isolated from a haloalkaline crater lake.</title>
        <authorList>
            <person name="Singh A."/>
            <person name="Vaidya B."/>
            <person name="Tanuku N.R."/>
            <person name="Pinnaka A.K."/>
        </authorList>
    </citation>
    <scope>NUCLEOTIDE SEQUENCE [LARGE SCALE GENOMIC DNA]</scope>
    <source>
        <strain evidence="6 7">AK23</strain>
    </source>
</reference>
<keyword evidence="3" id="KW-0547">Nucleotide-binding</keyword>
<protein>
    <submittedName>
        <fullName evidence="6">Biotin transport ATP-binding protein BioM</fullName>
        <ecNumber evidence="6">3.6.3.-</ecNumber>
    </submittedName>
</protein>
<dbReference type="SMART" id="SM00382">
    <property type="entry name" value="AAA"/>
    <property type="match status" value="1"/>
</dbReference>
<dbReference type="GO" id="GO:0005524">
    <property type="term" value="F:ATP binding"/>
    <property type="evidence" value="ECO:0007669"/>
    <property type="project" value="UniProtKB-KW"/>
</dbReference>
<keyword evidence="6" id="KW-0378">Hydrolase</keyword>
<comment type="caution">
    <text evidence="6">The sequence shown here is derived from an EMBL/GenBank/DDBJ whole genome shotgun (WGS) entry which is preliminary data.</text>
</comment>
<dbReference type="Gene3D" id="3.40.50.300">
    <property type="entry name" value="P-loop containing nucleotide triphosphate hydrolases"/>
    <property type="match status" value="1"/>
</dbReference>
<dbReference type="Proteomes" id="UP000019464">
    <property type="component" value="Unassembled WGS sequence"/>
</dbReference>
<evidence type="ECO:0000256" key="1">
    <source>
        <dbReference type="ARBA" id="ARBA00005417"/>
    </source>
</evidence>
<dbReference type="GO" id="GO:0016887">
    <property type="term" value="F:ATP hydrolysis activity"/>
    <property type="evidence" value="ECO:0007669"/>
    <property type="project" value="InterPro"/>
</dbReference>
<dbReference type="InterPro" id="IPR003593">
    <property type="entry name" value="AAA+_ATPase"/>
</dbReference>
<comment type="similarity">
    <text evidence="1">Belongs to the ABC transporter superfamily.</text>
</comment>
<dbReference type="PANTHER" id="PTHR43553:SF24">
    <property type="entry name" value="ENERGY-COUPLING FACTOR TRANSPORTER ATP-BINDING PROTEIN ECFA1"/>
    <property type="match status" value="1"/>
</dbReference>
<gene>
    <name evidence="6" type="primary">bioM</name>
    <name evidence="6" type="ORF">D791_01096</name>
</gene>
<dbReference type="CDD" id="cd03225">
    <property type="entry name" value="ABC_cobalt_CbiO_domain1"/>
    <property type="match status" value="1"/>
</dbReference>
<organism evidence="6 7">
    <name type="scientific">Nitrincola nitratireducens</name>
    <dbReference type="NCBI Taxonomy" id="1229521"/>
    <lineage>
        <taxon>Bacteria</taxon>
        <taxon>Pseudomonadati</taxon>
        <taxon>Pseudomonadota</taxon>
        <taxon>Gammaproteobacteria</taxon>
        <taxon>Oceanospirillales</taxon>
        <taxon>Oceanospirillaceae</taxon>
        <taxon>Nitrincola</taxon>
    </lineage>
</organism>
<dbReference type="PATRIC" id="fig|1229521.3.peg.1099"/>
<dbReference type="SUPFAM" id="SSF52540">
    <property type="entry name" value="P-loop containing nucleoside triphosphate hydrolases"/>
    <property type="match status" value="1"/>
</dbReference>
<dbReference type="PROSITE" id="PS50893">
    <property type="entry name" value="ABC_TRANSPORTER_2"/>
    <property type="match status" value="1"/>
</dbReference>
<dbReference type="InterPro" id="IPR027417">
    <property type="entry name" value="P-loop_NTPase"/>
</dbReference>
<feature type="domain" description="ABC transporter" evidence="5">
    <location>
        <begin position="11"/>
        <end position="237"/>
    </location>
</feature>
<dbReference type="RefSeq" id="WP_036508567.1">
    <property type="nucleotide sequence ID" value="NZ_AONB01000003.1"/>
</dbReference>
<keyword evidence="7" id="KW-1185">Reference proteome</keyword>
<dbReference type="OrthoDB" id="9780942at2"/>
<dbReference type="EMBL" id="AONB01000003">
    <property type="protein sequence ID" value="EXJ12207.1"/>
    <property type="molecule type" value="Genomic_DNA"/>
</dbReference>
<evidence type="ECO:0000313" key="6">
    <source>
        <dbReference type="EMBL" id="EXJ12207.1"/>
    </source>
</evidence>
<dbReference type="EC" id="3.6.3.-" evidence="6"/>
<keyword evidence="4 6" id="KW-0067">ATP-binding</keyword>
<evidence type="ECO:0000259" key="5">
    <source>
        <dbReference type="PROSITE" id="PS50893"/>
    </source>
</evidence>
<dbReference type="InterPro" id="IPR015856">
    <property type="entry name" value="ABC_transpr_CbiO/EcfA_su"/>
</dbReference>
<evidence type="ECO:0000256" key="4">
    <source>
        <dbReference type="ARBA" id="ARBA00022840"/>
    </source>
</evidence>
<proteinExistence type="inferred from homology"/>
<dbReference type="InterPro" id="IPR050095">
    <property type="entry name" value="ECF_ABC_transporter_ATP-bd"/>
</dbReference>
<dbReference type="InterPro" id="IPR003439">
    <property type="entry name" value="ABC_transporter-like_ATP-bd"/>
</dbReference>
<dbReference type="Pfam" id="PF00005">
    <property type="entry name" value="ABC_tran"/>
    <property type="match status" value="1"/>
</dbReference>
<dbReference type="GO" id="GO:0043190">
    <property type="term" value="C:ATP-binding cassette (ABC) transporter complex"/>
    <property type="evidence" value="ECO:0007669"/>
    <property type="project" value="TreeGrafter"/>
</dbReference>
<evidence type="ECO:0000313" key="7">
    <source>
        <dbReference type="Proteomes" id="UP000019464"/>
    </source>
</evidence>
<name>W9V7Z1_9GAMM</name>
<keyword evidence="2" id="KW-0813">Transport</keyword>
<dbReference type="STRING" id="1229521.D791_01096"/>
<evidence type="ECO:0000256" key="2">
    <source>
        <dbReference type="ARBA" id="ARBA00022448"/>
    </source>
</evidence>
<dbReference type="PANTHER" id="PTHR43553">
    <property type="entry name" value="HEAVY METAL TRANSPORTER"/>
    <property type="match status" value="1"/>
</dbReference>
<sequence length="238" mass="26777">MTQSVGQEQGIYLHQVTLVRNERTVIDQLSLQLSEPRIGLIGHNGSGKSSLLRLINGLLPANTGQISVFGQNPNSGPENMSSHVGFIFQNPDHQIIFPTVEEELCFGLLNQGLSKSTALENVMSFLSEQGRSDWAKRPIHSLSDGQKQWVCIVAIILMNPKVILLDEPFSALDLPTRYQLLDLLHHLPQQIIMISHELDSFTDFDRIIWLEEGKIRQDGPADEILKAYYADAKRVRVR</sequence>
<accession>W9V7Z1</accession>
<dbReference type="AlphaFoldDB" id="W9V7Z1"/>